<comment type="caution">
    <text evidence="1">The sequence shown here is derived from an EMBL/GenBank/DDBJ whole genome shotgun (WGS) entry which is preliminary data.</text>
</comment>
<dbReference type="EMBL" id="JANHOG010000827">
    <property type="protein sequence ID" value="KAJ3551265.1"/>
    <property type="molecule type" value="Genomic_DNA"/>
</dbReference>
<organism evidence="1 2">
    <name type="scientific">Phlebia brevispora</name>
    <dbReference type="NCBI Taxonomy" id="194682"/>
    <lineage>
        <taxon>Eukaryota</taxon>
        <taxon>Fungi</taxon>
        <taxon>Dikarya</taxon>
        <taxon>Basidiomycota</taxon>
        <taxon>Agaricomycotina</taxon>
        <taxon>Agaricomycetes</taxon>
        <taxon>Polyporales</taxon>
        <taxon>Meruliaceae</taxon>
        <taxon>Phlebia</taxon>
    </lineage>
</organism>
<evidence type="ECO:0000313" key="2">
    <source>
        <dbReference type="Proteomes" id="UP001148662"/>
    </source>
</evidence>
<name>A0ACC1T1L9_9APHY</name>
<dbReference type="Proteomes" id="UP001148662">
    <property type="component" value="Unassembled WGS sequence"/>
</dbReference>
<proteinExistence type="predicted"/>
<keyword evidence="2" id="KW-1185">Reference proteome</keyword>
<gene>
    <name evidence="1" type="ORF">NM688_g4803</name>
</gene>
<accession>A0ACC1T1L9</accession>
<reference evidence="1" key="1">
    <citation type="submission" date="2022-07" db="EMBL/GenBank/DDBJ databases">
        <title>Genome Sequence of Phlebia brevispora.</title>
        <authorList>
            <person name="Buettner E."/>
        </authorList>
    </citation>
    <scope>NUCLEOTIDE SEQUENCE</scope>
    <source>
        <strain evidence="1">MPL23</strain>
    </source>
</reference>
<evidence type="ECO:0000313" key="1">
    <source>
        <dbReference type="EMBL" id="KAJ3551265.1"/>
    </source>
</evidence>
<protein>
    <submittedName>
        <fullName evidence="1">Uncharacterized protein</fullName>
    </submittedName>
</protein>
<sequence length="160" mass="17834">MPHEGNTKVLAQALSLHRDPSRGRTHIVIRQVEYVPTTSSGKEKDIRDRFNVIRASVFRIADVLGDIETALNLNKGEGREYIDGMLAELDSLEAPGELVPIFDLTLGEDIEAWLGNIGMRGDALRTLEHDPDWRKRFNKNGPPAEPLKLASGAQDAEFDF</sequence>